<dbReference type="OrthoDB" id="2823490at2759"/>
<gene>
    <name evidence="1" type="ORF">K432DRAFT_356832</name>
</gene>
<dbReference type="EMBL" id="KV745061">
    <property type="protein sequence ID" value="OCK78406.1"/>
    <property type="molecule type" value="Genomic_DNA"/>
</dbReference>
<evidence type="ECO:0000313" key="2">
    <source>
        <dbReference type="Proteomes" id="UP000250266"/>
    </source>
</evidence>
<evidence type="ECO:0000313" key="1">
    <source>
        <dbReference type="EMBL" id="OCK78406.1"/>
    </source>
</evidence>
<organism evidence="1 2">
    <name type="scientific">Lepidopterella palustris CBS 459.81</name>
    <dbReference type="NCBI Taxonomy" id="1314670"/>
    <lineage>
        <taxon>Eukaryota</taxon>
        <taxon>Fungi</taxon>
        <taxon>Dikarya</taxon>
        <taxon>Ascomycota</taxon>
        <taxon>Pezizomycotina</taxon>
        <taxon>Dothideomycetes</taxon>
        <taxon>Pleosporomycetidae</taxon>
        <taxon>Mytilinidiales</taxon>
        <taxon>Argynnaceae</taxon>
        <taxon>Lepidopterella</taxon>
    </lineage>
</organism>
<dbReference type="Proteomes" id="UP000250266">
    <property type="component" value="Unassembled WGS sequence"/>
</dbReference>
<dbReference type="AlphaFoldDB" id="A0A8E2E6N9"/>
<reference evidence="1 2" key="1">
    <citation type="journal article" date="2016" name="Nat. Commun.">
        <title>Ectomycorrhizal ecology is imprinted in the genome of the dominant symbiotic fungus Cenococcum geophilum.</title>
        <authorList>
            <consortium name="DOE Joint Genome Institute"/>
            <person name="Peter M."/>
            <person name="Kohler A."/>
            <person name="Ohm R.A."/>
            <person name="Kuo A."/>
            <person name="Krutzmann J."/>
            <person name="Morin E."/>
            <person name="Arend M."/>
            <person name="Barry K.W."/>
            <person name="Binder M."/>
            <person name="Choi C."/>
            <person name="Clum A."/>
            <person name="Copeland A."/>
            <person name="Grisel N."/>
            <person name="Haridas S."/>
            <person name="Kipfer T."/>
            <person name="LaButti K."/>
            <person name="Lindquist E."/>
            <person name="Lipzen A."/>
            <person name="Maire R."/>
            <person name="Meier B."/>
            <person name="Mihaltcheva S."/>
            <person name="Molinier V."/>
            <person name="Murat C."/>
            <person name="Poggeler S."/>
            <person name="Quandt C.A."/>
            <person name="Sperisen C."/>
            <person name="Tritt A."/>
            <person name="Tisserant E."/>
            <person name="Crous P.W."/>
            <person name="Henrissat B."/>
            <person name="Nehls U."/>
            <person name="Egli S."/>
            <person name="Spatafora J.W."/>
            <person name="Grigoriev I.V."/>
            <person name="Martin F.M."/>
        </authorList>
    </citation>
    <scope>NUCLEOTIDE SEQUENCE [LARGE SCALE GENOMIC DNA]</scope>
    <source>
        <strain evidence="1 2">CBS 459.81</strain>
    </source>
</reference>
<proteinExistence type="predicted"/>
<sequence>MTNFLDLPRELRDMVYMAVLTSELPRPSLNDSRLQPWNIHQIVAHTADAQPGEIGNAYSLEDVPSTCCSLLQCSHQTYSELSDAIARAKARNQMPLKLDCLVEDERIIYVTWVSFPLVRTHIERSLWGHSKISTFFHQLQVDVRLTGNRSRKWTGPGIFSRSPGRIAWGICAALKRILDNGPNFSAHRKSSTTLRIDELVLNVITPSVPPEKLLPEDFDPLDTEDGLVHPKTVARELNAVWNYIWAASYGVASTHRLLIERIGSVRVCIDGETWRTRELQLELKRGQDERKRIALRGWYSDD</sequence>
<keyword evidence="2" id="KW-1185">Reference proteome</keyword>
<name>A0A8E2E6N9_9PEZI</name>
<accession>A0A8E2E6N9</accession>
<protein>
    <submittedName>
        <fullName evidence="1">Uncharacterized protein</fullName>
    </submittedName>
</protein>